<evidence type="ECO:0000256" key="1">
    <source>
        <dbReference type="SAM" id="Phobius"/>
    </source>
</evidence>
<accession>A0A644Z8I2</accession>
<name>A0A644Z8I2_9ZZZZ</name>
<feature type="transmembrane region" description="Helical" evidence="1">
    <location>
        <begin position="140"/>
        <end position="160"/>
    </location>
</feature>
<reference evidence="2" key="1">
    <citation type="submission" date="2019-08" db="EMBL/GenBank/DDBJ databases">
        <authorList>
            <person name="Kucharzyk K."/>
            <person name="Murdoch R.W."/>
            <person name="Higgins S."/>
            <person name="Loffler F."/>
        </authorList>
    </citation>
    <scope>NUCLEOTIDE SEQUENCE</scope>
</reference>
<protein>
    <recommendedName>
        <fullName evidence="3">FAR-17a/AIG1-like protein</fullName>
    </recommendedName>
</protein>
<comment type="caution">
    <text evidence="2">The sequence shown here is derived from an EMBL/GenBank/DDBJ whole genome shotgun (WGS) entry which is preliminary data.</text>
</comment>
<keyword evidence="1" id="KW-0812">Transmembrane</keyword>
<dbReference type="EMBL" id="VSSQ01007858">
    <property type="protein sequence ID" value="MPM37186.1"/>
    <property type="molecule type" value="Genomic_DNA"/>
</dbReference>
<proteinExistence type="predicted"/>
<sequence length="223" mass="24920">MRIRSKALSVLWKAAIAACAFVGLGLQIGLFKGELHLSSFKYFTNISNLLCMIYFFIDAIFLLVVRKRDGSVSWCPALKGVAMMGITVTWLVAHFMLGSFTMGPSLRVSIRLVHYVVPIMTILDWLLFDQKGQIKLTAPLLWTTFPLAYFAAIMGLAFFGKGVPFYPYPFMNVEKQGLPRVLITVAVMLAFFIALGYLFVLVDRLLLKAEGKLQRKPASPSPV</sequence>
<feature type="transmembrane region" description="Helical" evidence="1">
    <location>
        <begin position="180"/>
        <end position="202"/>
    </location>
</feature>
<keyword evidence="1" id="KW-1133">Transmembrane helix</keyword>
<feature type="transmembrane region" description="Helical" evidence="1">
    <location>
        <begin position="109"/>
        <end position="128"/>
    </location>
</feature>
<evidence type="ECO:0000313" key="2">
    <source>
        <dbReference type="EMBL" id="MPM37186.1"/>
    </source>
</evidence>
<feature type="transmembrane region" description="Helical" evidence="1">
    <location>
        <begin position="77"/>
        <end position="97"/>
    </location>
</feature>
<evidence type="ECO:0008006" key="3">
    <source>
        <dbReference type="Google" id="ProtNLM"/>
    </source>
</evidence>
<dbReference type="NCBIfam" id="NF038065">
    <property type="entry name" value="Pr6Pr"/>
    <property type="match status" value="1"/>
</dbReference>
<keyword evidence="1" id="KW-0472">Membrane</keyword>
<organism evidence="2">
    <name type="scientific">bioreactor metagenome</name>
    <dbReference type="NCBI Taxonomy" id="1076179"/>
    <lineage>
        <taxon>unclassified sequences</taxon>
        <taxon>metagenomes</taxon>
        <taxon>ecological metagenomes</taxon>
    </lineage>
</organism>
<dbReference type="InterPro" id="IPR049713">
    <property type="entry name" value="Pr6Pr-like"/>
</dbReference>
<feature type="transmembrane region" description="Helical" evidence="1">
    <location>
        <begin position="12"/>
        <end position="30"/>
    </location>
</feature>
<dbReference type="AlphaFoldDB" id="A0A644Z8I2"/>
<gene>
    <name evidence="2" type="ORF">SDC9_83792</name>
</gene>
<feature type="transmembrane region" description="Helical" evidence="1">
    <location>
        <begin position="42"/>
        <end position="65"/>
    </location>
</feature>